<dbReference type="Proteomes" id="UP000265366">
    <property type="component" value="Unassembled WGS sequence"/>
</dbReference>
<name>A0A3A1PCC6_9SPHN</name>
<dbReference type="OrthoDB" id="113254at2"/>
<dbReference type="InterPro" id="IPR006665">
    <property type="entry name" value="OmpA-like"/>
</dbReference>
<evidence type="ECO:0000256" key="1">
    <source>
        <dbReference type="ARBA" id="ARBA00004442"/>
    </source>
</evidence>
<dbReference type="InterPro" id="IPR036737">
    <property type="entry name" value="OmpA-like_sf"/>
</dbReference>
<reference evidence="7 8" key="1">
    <citation type="submission" date="2018-08" db="EMBL/GenBank/DDBJ databases">
        <title>Erythrobacter zhengii sp.nov., a bacterium isolated from deep-sea sediment.</title>
        <authorList>
            <person name="Fang C."/>
            <person name="Wu Y.-H."/>
            <person name="Sun C."/>
            <person name="Wang H."/>
            <person name="Cheng H."/>
            <person name="Meng F.-X."/>
            <person name="Wang C.-S."/>
            <person name="Xu X.-W."/>
        </authorList>
    </citation>
    <scope>NUCLEOTIDE SEQUENCE [LARGE SCALE GENOMIC DNA]</scope>
    <source>
        <strain evidence="7 8">CCTCC AB 2015396</strain>
    </source>
</reference>
<evidence type="ECO:0000256" key="3">
    <source>
        <dbReference type="ARBA" id="ARBA00023237"/>
    </source>
</evidence>
<accession>A0A3A1PCC6</accession>
<dbReference type="PANTHER" id="PTHR30329">
    <property type="entry name" value="STATOR ELEMENT OF FLAGELLAR MOTOR COMPLEX"/>
    <property type="match status" value="1"/>
</dbReference>
<dbReference type="AlphaFoldDB" id="A0A3A1PCC6"/>
<sequence>MRMTSKTTGILLASAMFAAPMGATASAQELPSQRAQQQQAAASSTDNEINVYGQIPTDLSGLEAGPKIEGILAARTGNRLIVNATNNSEAEVSLSEATRVTGSGGFLGLGRTELASSDLLPGLPVEIETVNYAGGLIASRVKYKTSDYETAEMIRGGTQRQFAMHGQQLAEHDEAIDGLRSRVANIDQYNIRHTANVYFDSGKWRLTPAAQNELCATASQAEQIDNALLLVVGYTDTDGSQEFNQTLSERRAGGVVNYLQQACGWAPYRMLTPTGMAEADPAADNTTPAGKAQNRRVAVNVLVSKAVDDGQEVAYR</sequence>
<comment type="subcellular location">
    <subcellularLocation>
        <location evidence="1">Cell outer membrane</location>
    </subcellularLocation>
</comment>
<dbReference type="InterPro" id="IPR006664">
    <property type="entry name" value="OMP_bac"/>
</dbReference>
<dbReference type="EMBL" id="QXFM01000022">
    <property type="protein sequence ID" value="RIV91435.1"/>
    <property type="molecule type" value="Genomic_DNA"/>
</dbReference>
<evidence type="ECO:0000259" key="6">
    <source>
        <dbReference type="PROSITE" id="PS51123"/>
    </source>
</evidence>
<organism evidence="7 8">
    <name type="scientific">Aurantiacibacter xanthus</name>
    <dbReference type="NCBI Taxonomy" id="1784712"/>
    <lineage>
        <taxon>Bacteria</taxon>
        <taxon>Pseudomonadati</taxon>
        <taxon>Pseudomonadota</taxon>
        <taxon>Alphaproteobacteria</taxon>
        <taxon>Sphingomonadales</taxon>
        <taxon>Erythrobacteraceae</taxon>
        <taxon>Aurantiacibacter</taxon>
    </lineage>
</organism>
<dbReference type="InterPro" id="IPR050330">
    <property type="entry name" value="Bact_OuterMem_StrucFunc"/>
</dbReference>
<keyword evidence="5" id="KW-0732">Signal</keyword>
<dbReference type="PROSITE" id="PS51123">
    <property type="entry name" value="OMPA_2"/>
    <property type="match status" value="1"/>
</dbReference>
<gene>
    <name evidence="7" type="ORF">D2V17_03115</name>
</gene>
<keyword evidence="8" id="KW-1185">Reference proteome</keyword>
<dbReference type="GO" id="GO:0009279">
    <property type="term" value="C:cell outer membrane"/>
    <property type="evidence" value="ECO:0007669"/>
    <property type="project" value="UniProtKB-SubCell"/>
</dbReference>
<feature type="domain" description="OmpA-like" evidence="6">
    <location>
        <begin position="186"/>
        <end position="305"/>
    </location>
</feature>
<dbReference type="CDD" id="cd07185">
    <property type="entry name" value="OmpA_C-like"/>
    <property type="match status" value="1"/>
</dbReference>
<dbReference type="Gene3D" id="3.30.1330.60">
    <property type="entry name" value="OmpA-like domain"/>
    <property type="match status" value="1"/>
</dbReference>
<proteinExistence type="predicted"/>
<dbReference type="PRINTS" id="PR01021">
    <property type="entry name" value="OMPADOMAIN"/>
</dbReference>
<dbReference type="Pfam" id="PF00691">
    <property type="entry name" value="OmpA"/>
    <property type="match status" value="1"/>
</dbReference>
<evidence type="ECO:0000256" key="5">
    <source>
        <dbReference type="SAM" id="SignalP"/>
    </source>
</evidence>
<keyword evidence="3" id="KW-0998">Cell outer membrane</keyword>
<keyword evidence="2 4" id="KW-0472">Membrane</keyword>
<feature type="chain" id="PRO_5017368175" evidence="5">
    <location>
        <begin position="28"/>
        <end position="316"/>
    </location>
</feature>
<evidence type="ECO:0000313" key="8">
    <source>
        <dbReference type="Proteomes" id="UP000265366"/>
    </source>
</evidence>
<feature type="signal peptide" evidence="5">
    <location>
        <begin position="1"/>
        <end position="27"/>
    </location>
</feature>
<evidence type="ECO:0000256" key="2">
    <source>
        <dbReference type="ARBA" id="ARBA00023136"/>
    </source>
</evidence>
<dbReference type="SUPFAM" id="SSF103088">
    <property type="entry name" value="OmpA-like"/>
    <property type="match status" value="1"/>
</dbReference>
<protein>
    <submittedName>
        <fullName evidence="7">OmpA family protein</fullName>
    </submittedName>
</protein>
<dbReference type="PANTHER" id="PTHR30329:SF21">
    <property type="entry name" value="LIPOPROTEIN YIAD-RELATED"/>
    <property type="match status" value="1"/>
</dbReference>
<evidence type="ECO:0000256" key="4">
    <source>
        <dbReference type="PROSITE-ProRule" id="PRU00473"/>
    </source>
</evidence>
<comment type="caution">
    <text evidence="7">The sequence shown here is derived from an EMBL/GenBank/DDBJ whole genome shotgun (WGS) entry which is preliminary data.</text>
</comment>
<evidence type="ECO:0000313" key="7">
    <source>
        <dbReference type="EMBL" id="RIV91435.1"/>
    </source>
</evidence>